<dbReference type="GO" id="GO:0046872">
    <property type="term" value="F:metal ion binding"/>
    <property type="evidence" value="ECO:0007669"/>
    <property type="project" value="UniProtKB-KW"/>
</dbReference>
<proteinExistence type="inferred from homology"/>
<comment type="similarity">
    <text evidence="6">Belongs to the UPF0758 family.</text>
</comment>
<reference evidence="8 9" key="1">
    <citation type="submission" date="2018-05" db="EMBL/GenBank/DDBJ databases">
        <title>Complete genome sequence of Arcticibacterium luteifluviistationis SM1504T, a cytophagaceae bacterium isolated from Arctic surface seawater.</title>
        <authorList>
            <person name="Li Y."/>
            <person name="Qin Q.-L."/>
        </authorList>
    </citation>
    <scope>NUCLEOTIDE SEQUENCE [LARGE SCALE GENOMIC DNA]</scope>
    <source>
        <strain evidence="8 9">SM1504</strain>
    </source>
</reference>
<dbReference type="Gene3D" id="3.40.140.10">
    <property type="entry name" value="Cytidine Deaminase, domain 2"/>
    <property type="match status" value="1"/>
</dbReference>
<dbReference type="PANTHER" id="PTHR30471:SF3">
    <property type="entry name" value="UPF0758 PROTEIN YEES-RELATED"/>
    <property type="match status" value="1"/>
</dbReference>
<dbReference type="SUPFAM" id="SSF47781">
    <property type="entry name" value="RuvA domain 2-like"/>
    <property type="match status" value="1"/>
</dbReference>
<accession>A0A2Z4GAT0</accession>
<dbReference type="GO" id="GO:0008237">
    <property type="term" value="F:metallopeptidase activity"/>
    <property type="evidence" value="ECO:0007669"/>
    <property type="project" value="UniProtKB-KW"/>
</dbReference>
<evidence type="ECO:0000256" key="3">
    <source>
        <dbReference type="ARBA" id="ARBA00022801"/>
    </source>
</evidence>
<keyword evidence="9" id="KW-1185">Reference proteome</keyword>
<dbReference type="PROSITE" id="PS01302">
    <property type="entry name" value="UPF0758"/>
    <property type="match status" value="1"/>
</dbReference>
<keyword evidence="2" id="KW-0479">Metal-binding</keyword>
<dbReference type="NCBIfam" id="TIGR00608">
    <property type="entry name" value="radc"/>
    <property type="match status" value="1"/>
</dbReference>
<dbReference type="KEGG" id="als:DJ013_08380"/>
<dbReference type="Pfam" id="PF20582">
    <property type="entry name" value="UPF0758_N"/>
    <property type="match status" value="1"/>
</dbReference>
<dbReference type="OrthoDB" id="9804482at2"/>
<dbReference type="NCBIfam" id="NF000642">
    <property type="entry name" value="PRK00024.1"/>
    <property type="match status" value="1"/>
</dbReference>
<evidence type="ECO:0000256" key="2">
    <source>
        <dbReference type="ARBA" id="ARBA00022723"/>
    </source>
</evidence>
<protein>
    <recommendedName>
        <fullName evidence="7">MPN domain-containing protein</fullName>
    </recommendedName>
</protein>
<dbReference type="PANTHER" id="PTHR30471">
    <property type="entry name" value="DNA REPAIR PROTEIN RADC"/>
    <property type="match status" value="1"/>
</dbReference>
<name>A0A2Z4GAT0_9BACT</name>
<evidence type="ECO:0000256" key="5">
    <source>
        <dbReference type="ARBA" id="ARBA00023049"/>
    </source>
</evidence>
<evidence type="ECO:0000256" key="1">
    <source>
        <dbReference type="ARBA" id="ARBA00022670"/>
    </source>
</evidence>
<evidence type="ECO:0000313" key="9">
    <source>
        <dbReference type="Proteomes" id="UP000249873"/>
    </source>
</evidence>
<dbReference type="GO" id="GO:0006508">
    <property type="term" value="P:proteolysis"/>
    <property type="evidence" value="ECO:0007669"/>
    <property type="project" value="UniProtKB-KW"/>
</dbReference>
<dbReference type="PROSITE" id="PS50249">
    <property type="entry name" value="MPN"/>
    <property type="match status" value="1"/>
</dbReference>
<dbReference type="InterPro" id="IPR025657">
    <property type="entry name" value="RadC_JAB"/>
</dbReference>
<dbReference type="InterPro" id="IPR001405">
    <property type="entry name" value="UPF0758"/>
</dbReference>
<dbReference type="InterPro" id="IPR010994">
    <property type="entry name" value="RuvA_2-like"/>
</dbReference>
<keyword evidence="5" id="KW-0482">Metalloprotease</keyword>
<dbReference type="InterPro" id="IPR037518">
    <property type="entry name" value="MPN"/>
</dbReference>
<dbReference type="AlphaFoldDB" id="A0A2Z4GAT0"/>
<keyword evidence="3" id="KW-0378">Hydrolase</keyword>
<dbReference type="InterPro" id="IPR020891">
    <property type="entry name" value="UPF0758_CS"/>
</dbReference>
<dbReference type="EMBL" id="CP029480">
    <property type="protein sequence ID" value="AWV98188.1"/>
    <property type="molecule type" value="Genomic_DNA"/>
</dbReference>
<evidence type="ECO:0000259" key="7">
    <source>
        <dbReference type="PROSITE" id="PS50249"/>
    </source>
</evidence>
<dbReference type="CDD" id="cd08071">
    <property type="entry name" value="MPN_DUF2466"/>
    <property type="match status" value="1"/>
</dbReference>
<feature type="domain" description="MPN" evidence="7">
    <location>
        <begin position="109"/>
        <end position="231"/>
    </location>
</feature>
<dbReference type="InterPro" id="IPR046778">
    <property type="entry name" value="UPF0758_N"/>
</dbReference>
<dbReference type="Pfam" id="PF04002">
    <property type="entry name" value="RadC"/>
    <property type="match status" value="1"/>
</dbReference>
<evidence type="ECO:0000313" key="8">
    <source>
        <dbReference type="EMBL" id="AWV98188.1"/>
    </source>
</evidence>
<gene>
    <name evidence="8" type="ORF">DJ013_08380</name>
</gene>
<keyword evidence="4" id="KW-0862">Zinc</keyword>
<keyword evidence="1" id="KW-0645">Protease</keyword>
<evidence type="ECO:0000256" key="6">
    <source>
        <dbReference type="RuleBase" id="RU003797"/>
    </source>
</evidence>
<sequence>MTHNDRTSISYWAEEDRPREKLLLKGRGALSDSELIAILIGSGSREKSAVELSRDILAYYKNDINLLAKAGIKELTNFKGIGEAKAISIVAALEIGRRRKTEGNKISALINSPAKAYDYFKPFLMDLHHEEFWILLLDRALKPIKHFKIGQGGVAMVMADPKLVFKHAIEHLATSIILCHNHPSGKKIPSHADMQLTKKLQHGALLLDMIIYDHIIFTDNGFYSFSNEDKLN</sequence>
<evidence type="ECO:0000256" key="4">
    <source>
        <dbReference type="ARBA" id="ARBA00022833"/>
    </source>
</evidence>
<dbReference type="Proteomes" id="UP000249873">
    <property type="component" value="Chromosome"/>
</dbReference>
<organism evidence="8 9">
    <name type="scientific">Arcticibacterium luteifluviistationis</name>
    <dbReference type="NCBI Taxonomy" id="1784714"/>
    <lineage>
        <taxon>Bacteria</taxon>
        <taxon>Pseudomonadati</taxon>
        <taxon>Bacteroidota</taxon>
        <taxon>Cytophagia</taxon>
        <taxon>Cytophagales</taxon>
        <taxon>Leadbetterellaceae</taxon>
        <taxon>Arcticibacterium</taxon>
    </lineage>
</organism>